<feature type="domain" description="Nephrocystin 3-like N-terminal" evidence="2">
    <location>
        <begin position="38"/>
        <end position="147"/>
    </location>
</feature>
<evidence type="ECO:0000259" key="2">
    <source>
        <dbReference type="Pfam" id="PF24883"/>
    </source>
</evidence>
<evidence type="ECO:0000313" key="3">
    <source>
        <dbReference type="EMBL" id="KKZ64826.1"/>
    </source>
</evidence>
<keyword evidence="1" id="KW-0677">Repeat</keyword>
<comment type="caution">
    <text evidence="3">The sequence shown here is derived from an EMBL/GenBank/DDBJ whole genome shotgun (WGS) entry which is preliminary data.</text>
</comment>
<proteinExistence type="predicted"/>
<dbReference type="VEuPathDB" id="FungiDB:EMCG_09273"/>
<gene>
    <name evidence="3" type="ORF">EMCG_09273</name>
</gene>
<dbReference type="OrthoDB" id="1577640at2759"/>
<dbReference type="Proteomes" id="UP000034164">
    <property type="component" value="Unassembled WGS sequence"/>
</dbReference>
<evidence type="ECO:0000313" key="4">
    <source>
        <dbReference type="Proteomes" id="UP000034164"/>
    </source>
</evidence>
<organism evidence="3 4">
    <name type="scientific">[Emmonsia] crescens</name>
    <dbReference type="NCBI Taxonomy" id="73230"/>
    <lineage>
        <taxon>Eukaryota</taxon>
        <taxon>Fungi</taxon>
        <taxon>Dikarya</taxon>
        <taxon>Ascomycota</taxon>
        <taxon>Pezizomycotina</taxon>
        <taxon>Eurotiomycetes</taxon>
        <taxon>Eurotiomycetidae</taxon>
        <taxon>Onygenales</taxon>
        <taxon>Ajellomycetaceae</taxon>
        <taxon>Emergomyces</taxon>
    </lineage>
</organism>
<dbReference type="Pfam" id="PF24883">
    <property type="entry name" value="NPHP3_N"/>
    <property type="match status" value="1"/>
</dbReference>
<dbReference type="InterPro" id="IPR056884">
    <property type="entry name" value="NPHP3-like_N"/>
</dbReference>
<accession>A0A0G2J9Z2</accession>
<dbReference type="EMBL" id="LCZI01000733">
    <property type="protein sequence ID" value="KKZ64826.1"/>
    <property type="molecule type" value="Genomic_DNA"/>
</dbReference>
<protein>
    <recommendedName>
        <fullName evidence="2">Nephrocystin 3-like N-terminal domain-containing protein</fullName>
    </recommendedName>
</protein>
<dbReference type="AlphaFoldDB" id="A0A0G2J9Z2"/>
<name>A0A0G2J9Z2_9EURO</name>
<evidence type="ECO:0000256" key="1">
    <source>
        <dbReference type="ARBA" id="ARBA00022737"/>
    </source>
</evidence>
<sequence length="314" mass="35174">MFPEWAVDCVAKETDRIDHNSALDKLFPKNEAEEIYVSRAVVELFKENRHLGASFFFKRGEPGRWNDTKLFPTFIRQLMRVLPELIAVVRKTLQDDPDIAFKSLKEQFHKLLLQSPLSLNQLDQQPPTVVIVIDALDECEDGKNHLASGISDPSARDITLFLKTRLSKTRPAQALSPGWPGYNAVQALVTSSVPYFSAAVRPADVLISDSNRLLNIDSESPDEEIEVNTNRSMCDDSDIESIFSTGSTSSSQSSQSESTPIAISKLANLLMNDRELTLLYPIAISRVGPVRFQTQRKLDKFERSILSIISIYSA</sequence>
<reference evidence="4" key="1">
    <citation type="journal article" date="2015" name="PLoS Genet.">
        <title>The dynamic genome and transcriptome of the human fungal pathogen Blastomyces and close relative Emmonsia.</title>
        <authorList>
            <person name="Munoz J.F."/>
            <person name="Gauthier G.M."/>
            <person name="Desjardins C.A."/>
            <person name="Gallo J.E."/>
            <person name="Holder J."/>
            <person name="Sullivan T.D."/>
            <person name="Marty A.J."/>
            <person name="Carmen J.C."/>
            <person name="Chen Z."/>
            <person name="Ding L."/>
            <person name="Gujja S."/>
            <person name="Magrini V."/>
            <person name="Misas E."/>
            <person name="Mitreva M."/>
            <person name="Priest M."/>
            <person name="Saif S."/>
            <person name="Whiston E.A."/>
            <person name="Young S."/>
            <person name="Zeng Q."/>
            <person name="Goldman W.E."/>
            <person name="Mardis E.R."/>
            <person name="Taylor J.W."/>
            <person name="McEwen J.G."/>
            <person name="Clay O.K."/>
            <person name="Klein B.S."/>
            <person name="Cuomo C.A."/>
        </authorList>
    </citation>
    <scope>NUCLEOTIDE SEQUENCE [LARGE SCALE GENOMIC DNA]</scope>
    <source>
        <strain evidence="4">UAMH 3008</strain>
    </source>
</reference>